<sequence>MIDLWTWTTPNGRKVSIMLEELGLPYRTHAVDITNREQFAEAFRVVSPNNKIPAIRDNDTGMTLMESGAIMVYLAEKTGRFLPEDAEGRYRTLEWLMWQMGGVGPMLGQVHHFLKFHPGKAPYAEQRFHTEAERLYRVLDTRLADRAFLAGDYTIADMATWPWISRFEWQRIDLNDYPNVKRWYLEIAHRPAVQRGYHCPKRVNEIPMP</sequence>
<dbReference type="PROSITE" id="PS50405">
    <property type="entry name" value="GST_CTER"/>
    <property type="match status" value="1"/>
</dbReference>
<dbReference type="SUPFAM" id="SSF52833">
    <property type="entry name" value="Thioredoxin-like"/>
    <property type="match status" value="1"/>
</dbReference>
<dbReference type="Pfam" id="PF13409">
    <property type="entry name" value="GST_N_2"/>
    <property type="match status" value="1"/>
</dbReference>
<dbReference type="CDD" id="cd10291">
    <property type="entry name" value="GST_C_YfcG_like"/>
    <property type="match status" value="1"/>
</dbReference>
<proteinExistence type="predicted"/>
<dbReference type="AlphaFoldDB" id="A0A2N7TJD7"/>
<name>A0A2N7TJD7_9GAMM</name>
<evidence type="ECO:0000259" key="2">
    <source>
        <dbReference type="PROSITE" id="PS50405"/>
    </source>
</evidence>
<gene>
    <name evidence="3" type="ORF">C1H66_15890</name>
</gene>
<dbReference type="EMBL" id="PNRE01000070">
    <property type="protein sequence ID" value="PMR68307.1"/>
    <property type="molecule type" value="Genomic_DNA"/>
</dbReference>
<dbReference type="GO" id="GO:0016740">
    <property type="term" value="F:transferase activity"/>
    <property type="evidence" value="ECO:0007669"/>
    <property type="project" value="UniProtKB-KW"/>
</dbReference>
<protein>
    <submittedName>
        <fullName evidence="3">Glutathione S-transferase</fullName>
    </submittedName>
</protein>
<dbReference type="SFLD" id="SFLDS00019">
    <property type="entry name" value="Glutathione_Transferase_(cytos"/>
    <property type="match status" value="1"/>
</dbReference>
<evidence type="ECO:0000259" key="1">
    <source>
        <dbReference type="PROSITE" id="PS50404"/>
    </source>
</evidence>
<dbReference type="InterPro" id="IPR036249">
    <property type="entry name" value="Thioredoxin-like_sf"/>
</dbReference>
<dbReference type="PANTHER" id="PTHR44051">
    <property type="entry name" value="GLUTATHIONE S-TRANSFERASE-RELATED"/>
    <property type="match status" value="1"/>
</dbReference>
<comment type="caution">
    <text evidence="3">The sequence shown here is derived from an EMBL/GenBank/DDBJ whole genome shotgun (WGS) entry which is preliminary data.</text>
</comment>
<keyword evidence="3" id="KW-0808">Transferase</keyword>
<dbReference type="SUPFAM" id="SSF47616">
    <property type="entry name" value="GST C-terminal domain-like"/>
    <property type="match status" value="1"/>
</dbReference>
<dbReference type="PANTHER" id="PTHR44051:SF19">
    <property type="entry name" value="DISULFIDE-BOND OXIDOREDUCTASE YFCG"/>
    <property type="match status" value="1"/>
</dbReference>
<dbReference type="InterPro" id="IPR040079">
    <property type="entry name" value="Glutathione_S-Trfase"/>
</dbReference>
<dbReference type="SFLD" id="SFLDG01151">
    <property type="entry name" value="Main.2:_Nu-like"/>
    <property type="match status" value="1"/>
</dbReference>
<dbReference type="InterPro" id="IPR036282">
    <property type="entry name" value="Glutathione-S-Trfase_C_sf"/>
</dbReference>
<dbReference type="Gene3D" id="1.20.1050.10">
    <property type="match status" value="1"/>
</dbReference>
<dbReference type="Gene3D" id="3.40.30.10">
    <property type="entry name" value="Glutaredoxin"/>
    <property type="match status" value="1"/>
</dbReference>
<dbReference type="Pfam" id="PF00043">
    <property type="entry name" value="GST_C"/>
    <property type="match status" value="1"/>
</dbReference>
<evidence type="ECO:0000313" key="4">
    <source>
        <dbReference type="Proteomes" id="UP000235346"/>
    </source>
</evidence>
<keyword evidence="4" id="KW-1185">Reference proteome</keyword>
<dbReference type="OrthoDB" id="9803562at2"/>
<organism evidence="3 4">
    <name type="scientific">Halomonas heilongjiangensis</name>
    <dbReference type="NCBI Taxonomy" id="1387883"/>
    <lineage>
        <taxon>Bacteria</taxon>
        <taxon>Pseudomonadati</taxon>
        <taxon>Pseudomonadota</taxon>
        <taxon>Gammaproteobacteria</taxon>
        <taxon>Oceanospirillales</taxon>
        <taxon>Halomonadaceae</taxon>
        <taxon>Halomonas</taxon>
    </lineage>
</organism>
<dbReference type="InterPro" id="IPR010987">
    <property type="entry name" value="Glutathione-S-Trfase_C-like"/>
</dbReference>
<dbReference type="InterPro" id="IPR004045">
    <property type="entry name" value="Glutathione_S-Trfase_N"/>
</dbReference>
<evidence type="ECO:0000313" key="3">
    <source>
        <dbReference type="EMBL" id="PMR68307.1"/>
    </source>
</evidence>
<dbReference type="RefSeq" id="WP_102628860.1">
    <property type="nucleotide sequence ID" value="NZ_PDOH01000014.1"/>
</dbReference>
<accession>A0A2N7TJD7</accession>
<dbReference type="PROSITE" id="PS50404">
    <property type="entry name" value="GST_NTER"/>
    <property type="match status" value="1"/>
</dbReference>
<feature type="domain" description="GST N-terminal" evidence="1">
    <location>
        <begin position="1"/>
        <end position="82"/>
    </location>
</feature>
<feature type="domain" description="GST C-terminal" evidence="2">
    <location>
        <begin position="85"/>
        <end position="209"/>
    </location>
</feature>
<dbReference type="CDD" id="cd03048">
    <property type="entry name" value="GST_N_Ure2p_like"/>
    <property type="match status" value="1"/>
</dbReference>
<dbReference type="Proteomes" id="UP000235346">
    <property type="component" value="Unassembled WGS sequence"/>
</dbReference>
<reference evidence="3 4" key="1">
    <citation type="submission" date="2018-01" db="EMBL/GenBank/DDBJ databases">
        <title>Halomonas endophytica sp. nov., isolated from storage liquid in the stems of Populus euphratica.</title>
        <authorList>
            <person name="Chen C."/>
        </authorList>
    </citation>
    <scope>NUCLEOTIDE SEQUENCE [LARGE SCALE GENOMIC DNA]</scope>
    <source>
        <strain evidence="3 4">DSM 26881</strain>
    </source>
</reference>
<dbReference type="InterPro" id="IPR004046">
    <property type="entry name" value="GST_C"/>
</dbReference>
<dbReference type="SFLD" id="SFLDG00358">
    <property type="entry name" value="Main_(cytGST)"/>
    <property type="match status" value="1"/>
</dbReference>